<name>A0A166ATK7_9AGAM</name>
<dbReference type="GO" id="GO:0042799">
    <property type="term" value="F:histone H4K20 methyltransferase activity"/>
    <property type="evidence" value="ECO:0007669"/>
    <property type="project" value="TreeGrafter"/>
</dbReference>
<evidence type="ECO:0000313" key="9">
    <source>
        <dbReference type="EMBL" id="KZT35661.1"/>
    </source>
</evidence>
<dbReference type="PANTHER" id="PTHR46402">
    <property type="entry name" value="SET AND MYND DOMAIN-CONTAINING PROTEIN 5"/>
    <property type="match status" value="1"/>
</dbReference>
<keyword evidence="1" id="KW-0489">Methyltransferase</keyword>
<dbReference type="OrthoDB" id="438641at2759"/>
<evidence type="ECO:0000256" key="5">
    <source>
        <dbReference type="ARBA" id="ARBA00044528"/>
    </source>
</evidence>
<dbReference type="Gene3D" id="1.10.220.160">
    <property type="match status" value="1"/>
</dbReference>
<evidence type="ECO:0000259" key="8">
    <source>
        <dbReference type="PROSITE" id="PS50280"/>
    </source>
</evidence>
<keyword evidence="10" id="KW-1185">Reference proteome</keyword>
<evidence type="ECO:0000256" key="1">
    <source>
        <dbReference type="ARBA" id="ARBA00022603"/>
    </source>
</evidence>
<keyword evidence="2" id="KW-0808">Transferase</keyword>
<dbReference type="AlphaFoldDB" id="A0A166ATK7"/>
<dbReference type="PANTHER" id="PTHR46402:SF2">
    <property type="entry name" value="HISTONE-LYSINE N-TRIMETHYLTRANSFERASE SMYD5"/>
    <property type="match status" value="1"/>
</dbReference>
<dbReference type="SUPFAM" id="SSF82199">
    <property type="entry name" value="SET domain"/>
    <property type="match status" value="1"/>
</dbReference>
<feature type="region of interest" description="Disordered" evidence="7">
    <location>
        <begin position="57"/>
        <end position="78"/>
    </location>
</feature>
<protein>
    <recommendedName>
        <fullName evidence="5">Histone-lysine N-methyltransferase SET5</fullName>
    </recommendedName>
    <alternativeName>
        <fullName evidence="4">SET domain-containing protein 5</fullName>
    </alternativeName>
</protein>
<dbReference type="EMBL" id="KV428132">
    <property type="protein sequence ID" value="KZT35661.1"/>
    <property type="molecule type" value="Genomic_DNA"/>
</dbReference>
<feature type="compositionally biased region" description="Basic and acidic residues" evidence="7">
    <location>
        <begin position="429"/>
        <end position="445"/>
    </location>
</feature>
<feature type="compositionally biased region" description="Polar residues" evidence="7">
    <location>
        <begin position="59"/>
        <end position="78"/>
    </location>
</feature>
<evidence type="ECO:0000256" key="6">
    <source>
        <dbReference type="ARBA" id="ARBA00048619"/>
    </source>
</evidence>
<sequence>MPVSPSDEELIPAIKDLRGANPTLGITKFQALLLETHKEWTVSEKRIRKILQQLGLGPQNGSDAASSKSKSNGKQYPSSKLNEALDVKQWTSKVEVKHFGKLKGKGLVASEDIAEDETIWKEDPFIIAPEWYACLRPLADHGLTTDLREIWDAQRASVACMHCTTPIPPSATLQISCPHTPCPAKFCSRLCLSRSAAVHPLLCPAQNPASLPLLRWAREVEWMAVHAWAHTTAKILLANEKGADELAAVRSIVDSLATFSLSDRARDIGVEPDHDAWKKAHSFHVAAFHEPSTAAEKKKLSKLIRKPLPADLAQQLFDYDAYLEGLSRMSLNLEAHGGLYALHSHLNHSCQPNASIRHLQQRTTLARITVLARRPIKKGEELTISYVNPAMSLKDRRRELREWNFGDCMCPRCLEEEAAGETGEGVADSDARPEVDVSDLERELRQGLGLR</sequence>
<accession>A0A166ATK7</accession>
<dbReference type="PROSITE" id="PS50280">
    <property type="entry name" value="SET"/>
    <property type="match status" value="1"/>
</dbReference>
<gene>
    <name evidence="9" type="ORF">SISSUDRAFT_140019</name>
</gene>
<dbReference type="CDD" id="cd20071">
    <property type="entry name" value="SET_SMYD"/>
    <property type="match status" value="1"/>
</dbReference>
<dbReference type="GO" id="GO:0032259">
    <property type="term" value="P:methylation"/>
    <property type="evidence" value="ECO:0007669"/>
    <property type="project" value="UniProtKB-KW"/>
</dbReference>
<evidence type="ECO:0000256" key="7">
    <source>
        <dbReference type="SAM" id="MobiDB-lite"/>
    </source>
</evidence>
<dbReference type="InterPro" id="IPR001214">
    <property type="entry name" value="SET_dom"/>
</dbReference>
<dbReference type="Gene3D" id="6.10.140.2220">
    <property type="match status" value="1"/>
</dbReference>
<dbReference type="GO" id="GO:0045814">
    <property type="term" value="P:negative regulation of gene expression, epigenetic"/>
    <property type="evidence" value="ECO:0007669"/>
    <property type="project" value="TreeGrafter"/>
</dbReference>
<keyword evidence="3" id="KW-0949">S-adenosyl-L-methionine</keyword>
<reference evidence="9 10" key="1">
    <citation type="journal article" date="2016" name="Mol. Biol. Evol.">
        <title>Comparative Genomics of Early-Diverging Mushroom-Forming Fungi Provides Insights into the Origins of Lignocellulose Decay Capabilities.</title>
        <authorList>
            <person name="Nagy L.G."/>
            <person name="Riley R."/>
            <person name="Tritt A."/>
            <person name="Adam C."/>
            <person name="Daum C."/>
            <person name="Floudas D."/>
            <person name="Sun H."/>
            <person name="Yadav J.S."/>
            <person name="Pangilinan J."/>
            <person name="Larsson K.H."/>
            <person name="Matsuura K."/>
            <person name="Barry K."/>
            <person name="Labutti K."/>
            <person name="Kuo R."/>
            <person name="Ohm R.A."/>
            <person name="Bhattacharya S.S."/>
            <person name="Shirouzu T."/>
            <person name="Yoshinaga Y."/>
            <person name="Martin F.M."/>
            <person name="Grigoriev I.V."/>
            <person name="Hibbett D.S."/>
        </authorList>
    </citation>
    <scope>NUCLEOTIDE SEQUENCE [LARGE SCALE GENOMIC DNA]</scope>
    <source>
        <strain evidence="9 10">HHB10207 ss-3</strain>
    </source>
</reference>
<dbReference type="STRING" id="1314776.A0A166ATK7"/>
<feature type="domain" description="SET" evidence="8">
    <location>
        <begin position="92"/>
        <end position="387"/>
    </location>
</feature>
<comment type="catalytic activity">
    <reaction evidence="6">
        <text>L-lysyl-[histone] + S-adenosyl-L-methionine = N(6)-methyl-L-lysyl-[histone] + S-adenosyl-L-homocysteine + H(+)</text>
        <dbReference type="Rhea" id="RHEA:10024"/>
        <dbReference type="Rhea" id="RHEA-COMP:9845"/>
        <dbReference type="Rhea" id="RHEA-COMP:9846"/>
        <dbReference type="ChEBI" id="CHEBI:15378"/>
        <dbReference type="ChEBI" id="CHEBI:29969"/>
        <dbReference type="ChEBI" id="CHEBI:57856"/>
        <dbReference type="ChEBI" id="CHEBI:59789"/>
        <dbReference type="ChEBI" id="CHEBI:61929"/>
    </reaction>
    <physiologicalReaction direction="left-to-right" evidence="6">
        <dbReference type="Rhea" id="RHEA:10025"/>
    </physiologicalReaction>
</comment>
<feature type="region of interest" description="Disordered" evidence="7">
    <location>
        <begin position="419"/>
        <end position="451"/>
    </location>
</feature>
<dbReference type="Gene3D" id="2.170.270.10">
    <property type="entry name" value="SET domain"/>
    <property type="match status" value="1"/>
</dbReference>
<evidence type="ECO:0000256" key="4">
    <source>
        <dbReference type="ARBA" id="ARBA00042380"/>
    </source>
</evidence>
<organism evidence="9 10">
    <name type="scientific">Sistotremastrum suecicum HHB10207 ss-3</name>
    <dbReference type="NCBI Taxonomy" id="1314776"/>
    <lineage>
        <taxon>Eukaryota</taxon>
        <taxon>Fungi</taxon>
        <taxon>Dikarya</taxon>
        <taxon>Basidiomycota</taxon>
        <taxon>Agaricomycotina</taxon>
        <taxon>Agaricomycetes</taxon>
        <taxon>Sistotremastrales</taxon>
        <taxon>Sistotremastraceae</taxon>
        <taxon>Sistotremastrum</taxon>
    </lineage>
</organism>
<dbReference type="SMART" id="SM00317">
    <property type="entry name" value="SET"/>
    <property type="match status" value="1"/>
</dbReference>
<evidence type="ECO:0000313" key="10">
    <source>
        <dbReference type="Proteomes" id="UP000076798"/>
    </source>
</evidence>
<evidence type="ECO:0000256" key="3">
    <source>
        <dbReference type="ARBA" id="ARBA00022691"/>
    </source>
</evidence>
<dbReference type="InterPro" id="IPR046341">
    <property type="entry name" value="SET_dom_sf"/>
</dbReference>
<evidence type="ECO:0000256" key="2">
    <source>
        <dbReference type="ARBA" id="ARBA00022679"/>
    </source>
</evidence>
<proteinExistence type="predicted"/>
<dbReference type="Proteomes" id="UP000076798">
    <property type="component" value="Unassembled WGS sequence"/>
</dbReference>
<dbReference type="Pfam" id="PF00856">
    <property type="entry name" value="SET"/>
    <property type="match status" value="1"/>
</dbReference>